<evidence type="ECO:0000256" key="5">
    <source>
        <dbReference type="RuleBase" id="RU003516"/>
    </source>
</evidence>
<evidence type="ECO:0000256" key="4">
    <source>
        <dbReference type="ARBA" id="ARBA00023242"/>
    </source>
</evidence>
<reference evidence="7 8" key="1">
    <citation type="journal article" date="2024" name="IMA Fungus">
        <title>IMA Genome - F19 : A genome assembly and annotation guide to empower mycologists, including annotated draft genome sequences of Ceratocystis pirilliformis, Diaporthe australafricana, Fusarium ophioides, Paecilomyces lecythidis, and Sporothrix stenoceras.</title>
        <authorList>
            <person name="Aylward J."/>
            <person name="Wilson A.M."/>
            <person name="Visagie C.M."/>
            <person name="Spraker J."/>
            <person name="Barnes I."/>
            <person name="Buitendag C."/>
            <person name="Ceriani C."/>
            <person name="Del Mar Angel L."/>
            <person name="du Plessis D."/>
            <person name="Fuchs T."/>
            <person name="Gasser K."/>
            <person name="Kramer D."/>
            <person name="Li W."/>
            <person name="Munsamy K."/>
            <person name="Piso A."/>
            <person name="Price J.L."/>
            <person name="Sonnekus B."/>
            <person name="Thomas C."/>
            <person name="van der Nest A."/>
            <person name="van Dijk A."/>
            <person name="van Heerden A."/>
            <person name="van Vuuren N."/>
            <person name="Yilmaz N."/>
            <person name="Duong T.A."/>
            <person name="van der Merwe N.A."/>
            <person name="Wingfield M.J."/>
            <person name="Wingfield B.D."/>
        </authorList>
    </citation>
    <scope>NUCLEOTIDE SEQUENCE [LARGE SCALE GENOMIC DNA]</scope>
    <source>
        <strain evidence="7 8">CMW 18167</strain>
    </source>
</reference>
<dbReference type="InterPro" id="IPR006856">
    <property type="entry name" value="MATalpha_HMGbox"/>
</dbReference>
<proteinExistence type="inferred from homology"/>
<evidence type="ECO:0000256" key="3">
    <source>
        <dbReference type="ARBA" id="ARBA00023163"/>
    </source>
</evidence>
<evidence type="ECO:0000313" key="8">
    <source>
        <dbReference type="Proteomes" id="UP001583193"/>
    </source>
</evidence>
<evidence type="ECO:0000256" key="1">
    <source>
        <dbReference type="ARBA" id="ARBA00023015"/>
    </source>
</evidence>
<comment type="similarity">
    <text evidence="5">Belongs to the MATALPHA1 family.</text>
</comment>
<sequence>MAVDVNPLQRAFNAFLMAMPPAELEELLRYLHDHNNSTASQAVQMTEVAPIAVTPTAAASVFNGTDKSGNRNKTTAARGKRFREGKLRPLNSFIAFRSFYSAAFPQFTQKAKSGILRFLWENDPFKAKWAILAKAYSIIRDSHVGQVSLDTFLALNCRFVGIIEPEKYLAAMGWDLEMDENHQHSMVRIGTTLPMATDTVDYSVNDILEHCYETGYVKGDPGHRTIGKLDESSLMSFSTQPTMTSGFEPDASSLDTASDLKGNMGVNSSFNVRPSSMTLEDFHAQGSTVNQTTTSVSQLLEIRDGPRNQREFVTELDDALNNLREPNPDDDDLFAPFNPAIENPIVHYDPLASEPFDAFDIHEFMGL</sequence>
<keyword evidence="3 5" id="KW-0804">Transcription</keyword>
<comment type="caution">
    <text evidence="7">The sequence shown here is derived from an EMBL/GenBank/DDBJ whole genome shotgun (WGS) entry which is preliminary data.</text>
</comment>
<evidence type="ECO:0000313" key="7">
    <source>
        <dbReference type="EMBL" id="KAL1865265.1"/>
    </source>
</evidence>
<name>A0ABR3WNW8_9EURO</name>
<keyword evidence="2 5" id="KW-0238">DNA-binding</keyword>
<evidence type="ECO:0000259" key="6">
    <source>
        <dbReference type="PROSITE" id="PS51325"/>
    </source>
</evidence>
<keyword evidence="8" id="KW-1185">Reference proteome</keyword>
<keyword evidence="4 5" id="KW-0539">Nucleus</keyword>
<gene>
    <name evidence="7" type="ORF">Plec18167_009460</name>
</gene>
<organism evidence="7 8">
    <name type="scientific">Paecilomyces lecythidis</name>
    <dbReference type="NCBI Taxonomy" id="3004212"/>
    <lineage>
        <taxon>Eukaryota</taxon>
        <taxon>Fungi</taxon>
        <taxon>Dikarya</taxon>
        <taxon>Ascomycota</taxon>
        <taxon>Pezizomycotina</taxon>
        <taxon>Eurotiomycetes</taxon>
        <taxon>Eurotiomycetidae</taxon>
        <taxon>Eurotiales</taxon>
        <taxon>Thermoascaceae</taxon>
        <taxon>Paecilomyces</taxon>
    </lineage>
</organism>
<comment type="subcellular location">
    <subcellularLocation>
        <location evidence="5">Nucleus</location>
    </subcellularLocation>
</comment>
<protein>
    <recommendedName>
        <fullName evidence="6">Alpha box domain-containing protein</fullName>
    </recommendedName>
</protein>
<dbReference type="Pfam" id="PF04769">
    <property type="entry name" value="MATalpha_HMGbox"/>
    <property type="match status" value="1"/>
</dbReference>
<dbReference type="Proteomes" id="UP001583193">
    <property type="component" value="Unassembled WGS sequence"/>
</dbReference>
<accession>A0ABR3WNW8</accession>
<dbReference type="EMBL" id="JAVDPF010000062">
    <property type="protein sequence ID" value="KAL1865265.1"/>
    <property type="molecule type" value="Genomic_DNA"/>
</dbReference>
<evidence type="ECO:0000256" key="2">
    <source>
        <dbReference type="ARBA" id="ARBA00023125"/>
    </source>
</evidence>
<dbReference type="PROSITE" id="PS51325">
    <property type="entry name" value="ALPHA_BOX"/>
    <property type="match status" value="1"/>
</dbReference>
<feature type="domain" description="Alpha box" evidence="6">
    <location>
        <begin position="85"/>
        <end position="140"/>
    </location>
</feature>
<keyword evidence="1 5" id="KW-0805">Transcription regulation</keyword>